<feature type="transmembrane region" description="Helical" evidence="7">
    <location>
        <begin position="245"/>
        <end position="262"/>
    </location>
</feature>
<feature type="transmembrane region" description="Helical" evidence="7">
    <location>
        <begin position="86"/>
        <end position="104"/>
    </location>
</feature>
<feature type="transmembrane region" description="Helical" evidence="7">
    <location>
        <begin position="157"/>
        <end position="178"/>
    </location>
</feature>
<dbReference type="GO" id="GO:0016413">
    <property type="term" value="F:O-acetyltransferase activity"/>
    <property type="evidence" value="ECO:0007669"/>
    <property type="project" value="TreeGrafter"/>
</dbReference>
<feature type="transmembrane region" description="Helical" evidence="7">
    <location>
        <begin position="317"/>
        <end position="338"/>
    </location>
</feature>
<evidence type="ECO:0000256" key="5">
    <source>
        <dbReference type="ARBA" id="ARBA00022989"/>
    </source>
</evidence>
<dbReference type="Pfam" id="PF01757">
    <property type="entry name" value="Acyl_transf_3"/>
    <property type="match status" value="1"/>
</dbReference>
<feature type="transmembrane region" description="Helical" evidence="7">
    <location>
        <begin position="12"/>
        <end position="34"/>
    </location>
</feature>
<accession>A0A1F6YH09</accession>
<dbReference type="InterPro" id="IPR002656">
    <property type="entry name" value="Acyl_transf_3_dom"/>
</dbReference>
<evidence type="ECO:0000313" key="9">
    <source>
        <dbReference type="EMBL" id="OGJ05661.1"/>
    </source>
</evidence>
<dbReference type="PANTHER" id="PTHR40074">
    <property type="entry name" value="O-ACETYLTRANSFERASE WECH"/>
    <property type="match status" value="1"/>
</dbReference>
<protein>
    <recommendedName>
        <fullName evidence="8">Acyltransferase 3 domain-containing protein</fullName>
    </recommendedName>
</protein>
<keyword evidence="4 7" id="KW-0812">Transmembrane</keyword>
<feature type="transmembrane region" description="Helical" evidence="7">
    <location>
        <begin position="283"/>
        <end position="302"/>
    </location>
</feature>
<feature type="domain" description="Acyltransferase 3" evidence="8">
    <location>
        <begin position="7"/>
        <end position="334"/>
    </location>
</feature>
<comment type="caution">
    <text evidence="9">The sequence shown here is derived from an EMBL/GenBank/DDBJ whole genome shotgun (WGS) entry which is preliminary data.</text>
</comment>
<dbReference type="EMBL" id="MFVW01000036">
    <property type="protein sequence ID" value="OGJ05661.1"/>
    <property type="molecule type" value="Genomic_DNA"/>
</dbReference>
<evidence type="ECO:0000256" key="7">
    <source>
        <dbReference type="SAM" id="Phobius"/>
    </source>
</evidence>
<feature type="transmembrane region" description="Helical" evidence="7">
    <location>
        <begin position="184"/>
        <end position="201"/>
    </location>
</feature>
<dbReference type="GO" id="GO:0005886">
    <property type="term" value="C:plasma membrane"/>
    <property type="evidence" value="ECO:0007669"/>
    <property type="project" value="UniProtKB-SubCell"/>
</dbReference>
<sequence length="348" mass="40482">MRKNYYHYIDVARLVSALAIILIHVSTAVLYMYGSVDKSSWLVAVFLNSAMRWGTPVFIMISGTLLLRSSSADDMRLFYKKRSSKILIPLVFWCVFYFYLGVILNKSDSSFGAFLNLMWTGGTYYHLYFLFLIMGLYIITPFLRLGIKNNWGSKTKIVLFVSLLGGVVYTWLTSWGYLKETKNILWMFIPYIGYYLSGYYLSEVILKKKLIPYLWVVIELMLVITFLGTLWLIPSYGYDSKGMFFLHRLNLNTVLIALIIFWKLTKINFEKLLNNRTENIIKFLASLSMGVYLIHPAVLEIFQKVSVFMSVKRDYPIMWMGVAYVFTIILSFGLVSVIRRIPVLNRVV</sequence>
<feature type="transmembrane region" description="Helical" evidence="7">
    <location>
        <begin position="124"/>
        <end position="145"/>
    </location>
</feature>
<evidence type="ECO:0000256" key="4">
    <source>
        <dbReference type="ARBA" id="ARBA00022692"/>
    </source>
</evidence>
<feature type="transmembrane region" description="Helical" evidence="7">
    <location>
        <begin position="40"/>
        <end position="66"/>
    </location>
</feature>
<name>A0A1F6YH09_9BACT</name>
<evidence type="ECO:0000256" key="1">
    <source>
        <dbReference type="ARBA" id="ARBA00004651"/>
    </source>
</evidence>
<dbReference type="PANTHER" id="PTHR40074:SF2">
    <property type="entry name" value="O-ACETYLTRANSFERASE WECH"/>
    <property type="match status" value="1"/>
</dbReference>
<evidence type="ECO:0000259" key="8">
    <source>
        <dbReference type="Pfam" id="PF01757"/>
    </source>
</evidence>
<evidence type="ECO:0000313" key="10">
    <source>
        <dbReference type="Proteomes" id="UP000179274"/>
    </source>
</evidence>
<dbReference type="GO" id="GO:0009246">
    <property type="term" value="P:enterobacterial common antigen biosynthetic process"/>
    <property type="evidence" value="ECO:0007669"/>
    <property type="project" value="TreeGrafter"/>
</dbReference>
<comment type="similarity">
    <text evidence="2">Belongs to the acyltransferase 3 family.</text>
</comment>
<keyword evidence="3" id="KW-1003">Cell membrane</keyword>
<keyword evidence="5 7" id="KW-1133">Transmembrane helix</keyword>
<evidence type="ECO:0000256" key="2">
    <source>
        <dbReference type="ARBA" id="ARBA00007400"/>
    </source>
</evidence>
<keyword evidence="6 7" id="KW-0472">Membrane</keyword>
<proteinExistence type="inferred from homology"/>
<dbReference type="AlphaFoldDB" id="A0A1F6YH09"/>
<evidence type="ECO:0000256" key="3">
    <source>
        <dbReference type="ARBA" id="ARBA00022475"/>
    </source>
</evidence>
<gene>
    <name evidence="9" type="ORF">A2192_00360</name>
</gene>
<reference evidence="9 10" key="1">
    <citation type="journal article" date="2016" name="Nat. Commun.">
        <title>Thousands of microbial genomes shed light on interconnected biogeochemical processes in an aquifer system.</title>
        <authorList>
            <person name="Anantharaman K."/>
            <person name="Brown C.T."/>
            <person name="Hug L.A."/>
            <person name="Sharon I."/>
            <person name="Castelle C.J."/>
            <person name="Probst A.J."/>
            <person name="Thomas B.C."/>
            <person name="Singh A."/>
            <person name="Wilkins M.J."/>
            <person name="Karaoz U."/>
            <person name="Brodie E.L."/>
            <person name="Williams K.H."/>
            <person name="Hubbard S.S."/>
            <person name="Banfield J.F."/>
        </authorList>
    </citation>
    <scope>NUCLEOTIDE SEQUENCE [LARGE SCALE GENOMIC DNA]</scope>
</reference>
<evidence type="ECO:0000256" key="6">
    <source>
        <dbReference type="ARBA" id="ARBA00023136"/>
    </source>
</evidence>
<dbReference type="Proteomes" id="UP000179274">
    <property type="component" value="Unassembled WGS sequence"/>
</dbReference>
<comment type="subcellular location">
    <subcellularLocation>
        <location evidence="1">Cell membrane</location>
        <topology evidence="1">Multi-pass membrane protein</topology>
    </subcellularLocation>
</comment>
<organism evidence="9 10">
    <name type="scientific">Candidatus Nomurabacteria bacterium RIFOXYA1_FULL_35_17</name>
    <dbReference type="NCBI Taxonomy" id="1801798"/>
    <lineage>
        <taxon>Bacteria</taxon>
        <taxon>Candidatus Nomuraibacteriota</taxon>
    </lineage>
</organism>
<feature type="transmembrane region" description="Helical" evidence="7">
    <location>
        <begin position="213"/>
        <end position="233"/>
    </location>
</feature>